<accession>A0A1Y5TXU9</accession>
<dbReference type="Gene3D" id="1.20.1600.10">
    <property type="entry name" value="Outer membrane efflux proteins (OEP)"/>
    <property type="match status" value="1"/>
</dbReference>
<dbReference type="GO" id="GO:0015562">
    <property type="term" value="F:efflux transmembrane transporter activity"/>
    <property type="evidence" value="ECO:0007669"/>
    <property type="project" value="InterPro"/>
</dbReference>
<dbReference type="GO" id="GO:1990281">
    <property type="term" value="C:efflux pump complex"/>
    <property type="evidence" value="ECO:0007669"/>
    <property type="project" value="TreeGrafter"/>
</dbReference>
<dbReference type="EMBL" id="FWFO01000008">
    <property type="protein sequence ID" value="SLN73391.1"/>
    <property type="molecule type" value="Genomic_DNA"/>
</dbReference>
<keyword evidence="7" id="KW-0732">Signal</keyword>
<protein>
    <submittedName>
        <fullName evidence="8">Outer membrane efflux protein</fullName>
    </submittedName>
</protein>
<keyword evidence="4" id="KW-0472">Membrane</keyword>
<evidence type="ECO:0000256" key="3">
    <source>
        <dbReference type="ARBA" id="ARBA00022692"/>
    </source>
</evidence>
<evidence type="ECO:0000256" key="6">
    <source>
        <dbReference type="SAM" id="MobiDB-lite"/>
    </source>
</evidence>
<evidence type="ECO:0000256" key="5">
    <source>
        <dbReference type="ARBA" id="ARBA00023237"/>
    </source>
</evidence>
<gene>
    <name evidence="8" type="ORF">TRL7639_04416</name>
</gene>
<dbReference type="PANTHER" id="PTHR30026:SF20">
    <property type="entry name" value="OUTER MEMBRANE PROTEIN TOLC"/>
    <property type="match status" value="1"/>
</dbReference>
<evidence type="ECO:0000256" key="1">
    <source>
        <dbReference type="ARBA" id="ARBA00004442"/>
    </source>
</evidence>
<sequence length="494" mass="55887">MRYHRAKSPFRFGSKLLAAGSFLLLASCSIEPKLLTSEELQSNADRLHHAAFASVPAGNVKLGFHDVLSRAVLANLDIRQGQLAAELAELSLQELILRTSPNADTRLRNSNRNNDGGDINDITPPDRRRKARSLSVNWSVLGLGQAYIRAKQQANANLILEEERRRTANEIVAETAELYMRAAIADRQLGNIQAVLNRIQDSTATADQYGQEDLIDPLDALLFKTRIIELKSALHGWQSELLADRARLAALVLVDPNQLKFSESVSTYLPGNVSCQKTEKLERLALLNRPEVRQGIYGNRNGRLDAYRAMARLLPDFSLAANLEYDSESSLNNNTYIELTETLTYNLINILQVPNIRRQNATREALREVEELTVAVAVIEQVRIAQVQASLSRSNVNLERERRSLWIEISDIQEQRTVFDIRDELNQFEYQVRAINAQITYEETQAQYYSDVLRLMRSIGVDLFPKDLIHLQQKDVSQLMAAHWSNLMPNLNCT</sequence>
<dbReference type="SUPFAM" id="SSF56954">
    <property type="entry name" value="Outer membrane efflux proteins (OEP)"/>
    <property type="match status" value="1"/>
</dbReference>
<reference evidence="8 9" key="1">
    <citation type="submission" date="2017-03" db="EMBL/GenBank/DDBJ databases">
        <authorList>
            <person name="Afonso C.L."/>
            <person name="Miller P.J."/>
            <person name="Scott M.A."/>
            <person name="Spackman E."/>
            <person name="Goraichik I."/>
            <person name="Dimitrov K.M."/>
            <person name="Suarez D.L."/>
            <person name="Swayne D.E."/>
        </authorList>
    </citation>
    <scope>NUCLEOTIDE SEQUENCE [LARGE SCALE GENOMIC DNA]</scope>
    <source>
        <strain evidence="8 9">CECT 7639</strain>
    </source>
</reference>
<dbReference type="RefSeq" id="WP_085798058.1">
    <property type="nucleotide sequence ID" value="NZ_FWFO01000008.1"/>
</dbReference>
<keyword evidence="2" id="KW-1134">Transmembrane beta strand</keyword>
<dbReference type="GO" id="GO:0009279">
    <property type="term" value="C:cell outer membrane"/>
    <property type="evidence" value="ECO:0007669"/>
    <property type="project" value="UniProtKB-SubCell"/>
</dbReference>
<evidence type="ECO:0000256" key="4">
    <source>
        <dbReference type="ARBA" id="ARBA00023136"/>
    </source>
</evidence>
<feature type="compositionally biased region" description="Low complexity" evidence="6">
    <location>
        <begin position="108"/>
        <end position="122"/>
    </location>
</feature>
<comment type="subcellular location">
    <subcellularLocation>
        <location evidence="1">Cell outer membrane</location>
    </subcellularLocation>
</comment>
<evidence type="ECO:0000256" key="2">
    <source>
        <dbReference type="ARBA" id="ARBA00022452"/>
    </source>
</evidence>
<dbReference type="AlphaFoldDB" id="A0A1Y5TXU9"/>
<evidence type="ECO:0000313" key="8">
    <source>
        <dbReference type="EMBL" id="SLN73391.1"/>
    </source>
</evidence>
<keyword evidence="5" id="KW-0998">Cell outer membrane</keyword>
<feature type="region of interest" description="Disordered" evidence="6">
    <location>
        <begin position="104"/>
        <end position="128"/>
    </location>
</feature>
<dbReference type="Proteomes" id="UP000193077">
    <property type="component" value="Unassembled WGS sequence"/>
</dbReference>
<keyword evidence="9" id="KW-1185">Reference proteome</keyword>
<dbReference type="InterPro" id="IPR051906">
    <property type="entry name" value="TolC-like"/>
</dbReference>
<feature type="chain" id="PRO_5012667052" evidence="7">
    <location>
        <begin position="27"/>
        <end position="494"/>
    </location>
</feature>
<proteinExistence type="predicted"/>
<name>A0A1Y5TXU9_9RHOB</name>
<dbReference type="OrthoDB" id="9764652at2"/>
<feature type="signal peptide" evidence="7">
    <location>
        <begin position="1"/>
        <end position="26"/>
    </location>
</feature>
<dbReference type="GO" id="GO:0015288">
    <property type="term" value="F:porin activity"/>
    <property type="evidence" value="ECO:0007669"/>
    <property type="project" value="TreeGrafter"/>
</dbReference>
<keyword evidence="3" id="KW-0812">Transmembrane</keyword>
<evidence type="ECO:0000313" key="9">
    <source>
        <dbReference type="Proteomes" id="UP000193077"/>
    </source>
</evidence>
<evidence type="ECO:0000256" key="7">
    <source>
        <dbReference type="SAM" id="SignalP"/>
    </source>
</evidence>
<organism evidence="8 9">
    <name type="scientific">Falsiruegeria litorea R37</name>
    <dbReference type="NCBI Taxonomy" id="1200284"/>
    <lineage>
        <taxon>Bacteria</taxon>
        <taxon>Pseudomonadati</taxon>
        <taxon>Pseudomonadota</taxon>
        <taxon>Alphaproteobacteria</taxon>
        <taxon>Rhodobacterales</taxon>
        <taxon>Roseobacteraceae</taxon>
        <taxon>Falsiruegeria</taxon>
    </lineage>
</organism>
<dbReference type="PANTHER" id="PTHR30026">
    <property type="entry name" value="OUTER MEMBRANE PROTEIN TOLC"/>
    <property type="match status" value="1"/>
</dbReference>
<dbReference type="PROSITE" id="PS51257">
    <property type="entry name" value="PROKAR_LIPOPROTEIN"/>
    <property type="match status" value="1"/>
</dbReference>